<dbReference type="PRINTS" id="PR00111">
    <property type="entry name" value="ABHYDROLASE"/>
</dbReference>
<evidence type="ECO:0000259" key="1">
    <source>
        <dbReference type="Pfam" id="PF00561"/>
    </source>
</evidence>
<protein>
    <submittedName>
        <fullName evidence="2">Putative non-heme bromoperoxidase BpoC</fullName>
        <ecNumber evidence="2">1.11.1.18</ecNumber>
    </submittedName>
</protein>
<name>A0A1L9P143_9RHOB</name>
<proteinExistence type="predicted"/>
<dbReference type="PANTHER" id="PTHR43798">
    <property type="entry name" value="MONOACYLGLYCEROL LIPASE"/>
    <property type="match status" value="1"/>
</dbReference>
<dbReference type="InterPro" id="IPR029058">
    <property type="entry name" value="AB_hydrolase_fold"/>
</dbReference>
<feature type="domain" description="AB hydrolase-1" evidence="1">
    <location>
        <begin position="21"/>
        <end position="250"/>
    </location>
</feature>
<dbReference type="STRING" id="696762.PFRI_05470"/>
<dbReference type="RefSeq" id="WP_072629227.1">
    <property type="nucleotide sequence ID" value="NZ_MLCB01000045.1"/>
</dbReference>
<keyword evidence="2" id="KW-0575">Peroxidase</keyword>
<gene>
    <name evidence="2" type="primary">bpoC</name>
    <name evidence="2" type="ORF">PFRI_05470</name>
</gene>
<dbReference type="Gene3D" id="3.40.50.1820">
    <property type="entry name" value="alpha/beta hydrolase"/>
    <property type="match status" value="1"/>
</dbReference>
<dbReference type="Pfam" id="PF00561">
    <property type="entry name" value="Abhydrolase_1"/>
    <property type="match status" value="1"/>
</dbReference>
<keyword evidence="3" id="KW-1185">Reference proteome</keyword>
<dbReference type="SUPFAM" id="SSF53474">
    <property type="entry name" value="alpha/beta-Hydrolases"/>
    <property type="match status" value="1"/>
</dbReference>
<dbReference type="InterPro" id="IPR000073">
    <property type="entry name" value="AB_hydrolase_1"/>
</dbReference>
<keyword evidence="2" id="KW-0560">Oxidoreductase</keyword>
<sequence>MPTASLNDIQMHFEKDGNGTPVILIAGMLSDSASWGPLIAPLLENHTVIRPDNRSTGRTTPKLAPTSPQQNASDILALMDHLQIKQAHIVGHSMGGYIAAELAACAHERIKSLTLLCSAPLNLKRSWHLFQTLCDIRKDGPEGLWLRSLFPWLFHHRFFDKPEQIEGAVAASLAYPYAQSLDAMQHQLDALKEYAPKDMAHQLNVPTLALLAENDLIVPHGEALDLLSQIPQSSIHTIPQSGHSVHWDAPTEVLAHLIPFLKEHNNGN</sequence>
<organism evidence="2 3">
    <name type="scientific">Planktotalea frisia</name>
    <dbReference type="NCBI Taxonomy" id="696762"/>
    <lineage>
        <taxon>Bacteria</taxon>
        <taxon>Pseudomonadati</taxon>
        <taxon>Pseudomonadota</taxon>
        <taxon>Alphaproteobacteria</taxon>
        <taxon>Rhodobacterales</taxon>
        <taxon>Paracoccaceae</taxon>
        <taxon>Planktotalea</taxon>
    </lineage>
</organism>
<dbReference type="InterPro" id="IPR050266">
    <property type="entry name" value="AB_hydrolase_sf"/>
</dbReference>
<comment type="caution">
    <text evidence="2">The sequence shown here is derived from an EMBL/GenBank/DDBJ whole genome shotgun (WGS) entry which is preliminary data.</text>
</comment>
<reference evidence="2 3" key="1">
    <citation type="submission" date="2016-10" db="EMBL/GenBank/DDBJ databases">
        <title>Genome sequence of Planktotalea frisia SH6-1.</title>
        <authorList>
            <person name="Poehlein A."/>
            <person name="Bakenhus I."/>
            <person name="Voget S."/>
            <person name="Brinkhoff T."/>
            <person name="Simon M."/>
        </authorList>
    </citation>
    <scope>NUCLEOTIDE SEQUENCE [LARGE SCALE GENOMIC DNA]</scope>
    <source>
        <strain evidence="2 3">SH6-1</strain>
    </source>
</reference>
<evidence type="ECO:0000313" key="2">
    <source>
        <dbReference type="EMBL" id="OJI95211.1"/>
    </source>
</evidence>
<evidence type="ECO:0000313" key="3">
    <source>
        <dbReference type="Proteomes" id="UP000184514"/>
    </source>
</evidence>
<accession>A0A1L9P143</accession>
<dbReference type="GO" id="GO:0019806">
    <property type="term" value="F:bromide peroxidase activity"/>
    <property type="evidence" value="ECO:0007669"/>
    <property type="project" value="UniProtKB-EC"/>
</dbReference>
<dbReference type="EMBL" id="MLCB01000045">
    <property type="protein sequence ID" value="OJI95211.1"/>
    <property type="molecule type" value="Genomic_DNA"/>
</dbReference>
<dbReference type="AlphaFoldDB" id="A0A1L9P143"/>
<dbReference type="OrthoDB" id="9779853at2"/>
<dbReference type="Proteomes" id="UP000184514">
    <property type="component" value="Unassembled WGS sequence"/>
</dbReference>
<dbReference type="EC" id="1.11.1.18" evidence="2"/>